<reference evidence="2 3" key="1">
    <citation type="submission" date="2023-11" db="EMBL/GenBank/DDBJ databases">
        <title>Draft genome sequence of Microbacterium arthrosphaerae JCM 30492.</title>
        <authorList>
            <person name="Zhang G."/>
            <person name="Ding Y."/>
        </authorList>
    </citation>
    <scope>NUCLEOTIDE SEQUENCE [LARGE SCALE GENOMIC DNA]</scope>
    <source>
        <strain evidence="2 3">JCM 30492</strain>
    </source>
</reference>
<protein>
    <submittedName>
        <fullName evidence="2">Uncharacterized protein</fullName>
    </submittedName>
</protein>
<proteinExistence type="predicted"/>
<accession>A0ABU4GWI2</accession>
<feature type="compositionally biased region" description="Polar residues" evidence="1">
    <location>
        <begin position="1"/>
        <end position="13"/>
    </location>
</feature>
<comment type="caution">
    <text evidence="2">The sequence shown here is derived from an EMBL/GenBank/DDBJ whole genome shotgun (WGS) entry which is preliminary data.</text>
</comment>
<keyword evidence="3" id="KW-1185">Reference proteome</keyword>
<evidence type="ECO:0000256" key="1">
    <source>
        <dbReference type="SAM" id="MobiDB-lite"/>
    </source>
</evidence>
<feature type="region of interest" description="Disordered" evidence="1">
    <location>
        <begin position="1"/>
        <end position="46"/>
    </location>
</feature>
<organism evidence="2 3">
    <name type="scientific">Microbacterium arthrosphaerae</name>
    <dbReference type="NCBI Taxonomy" id="792652"/>
    <lineage>
        <taxon>Bacteria</taxon>
        <taxon>Bacillati</taxon>
        <taxon>Actinomycetota</taxon>
        <taxon>Actinomycetes</taxon>
        <taxon>Micrococcales</taxon>
        <taxon>Microbacteriaceae</taxon>
        <taxon>Microbacterium</taxon>
    </lineage>
</organism>
<sequence length="46" mass="4766">MSDPNSDQASGKPSQAEGEDRDRPSDGETQPASGHPSQAEGEDPGR</sequence>
<gene>
    <name evidence="2" type="ORF">R8Z58_01395</name>
</gene>
<evidence type="ECO:0000313" key="3">
    <source>
        <dbReference type="Proteomes" id="UP001283109"/>
    </source>
</evidence>
<dbReference type="Proteomes" id="UP001283109">
    <property type="component" value="Unassembled WGS sequence"/>
</dbReference>
<dbReference type="RefSeq" id="WP_318351968.1">
    <property type="nucleotide sequence ID" value="NZ_JAWQEV010000001.1"/>
</dbReference>
<dbReference type="EMBL" id="JAWQEV010000001">
    <property type="protein sequence ID" value="MDW4571427.1"/>
    <property type="molecule type" value="Genomic_DNA"/>
</dbReference>
<evidence type="ECO:0000313" key="2">
    <source>
        <dbReference type="EMBL" id="MDW4571427.1"/>
    </source>
</evidence>
<feature type="compositionally biased region" description="Polar residues" evidence="1">
    <location>
        <begin position="27"/>
        <end position="36"/>
    </location>
</feature>
<name>A0ABU4GWI2_9MICO</name>